<evidence type="ECO:0000256" key="2">
    <source>
        <dbReference type="ARBA" id="ARBA00004442"/>
    </source>
</evidence>
<dbReference type="SUPFAM" id="SSF101967">
    <property type="entry name" value="Adhesin YadA, collagen-binding domain"/>
    <property type="match status" value="3"/>
</dbReference>
<dbReference type="Pfam" id="PF05658">
    <property type="entry name" value="YadA_head"/>
    <property type="match status" value="5"/>
</dbReference>
<comment type="similarity">
    <text evidence="3">Belongs to the autotransporter-2 (AT-2) (TC 1.B.40) family.</text>
</comment>
<feature type="domain" description="Trimeric autotransporter adhesin YadA-like head" evidence="14">
    <location>
        <begin position="239"/>
        <end position="263"/>
    </location>
</feature>
<accession>A0AB36E726</accession>
<feature type="domain" description="Trimeric autotransporter adhesin YadA-like stalk" evidence="15">
    <location>
        <begin position="1641"/>
        <end position="1680"/>
    </location>
</feature>
<evidence type="ECO:0000259" key="14">
    <source>
        <dbReference type="Pfam" id="PF05658"/>
    </source>
</evidence>
<keyword evidence="6" id="KW-0812">Transmembrane</keyword>
<feature type="domain" description="Trimeric autotransporter adhesin YadA-like stalk" evidence="15">
    <location>
        <begin position="1326"/>
        <end position="1351"/>
    </location>
</feature>
<evidence type="ECO:0000256" key="4">
    <source>
        <dbReference type="ARBA" id="ARBA00022448"/>
    </source>
</evidence>
<evidence type="ECO:0000256" key="10">
    <source>
        <dbReference type="ARBA" id="ARBA00023237"/>
    </source>
</evidence>
<organism evidence="16 17">
    <name type="scientific">Gallibacterium salpingitidis</name>
    <dbReference type="NCBI Taxonomy" id="505341"/>
    <lineage>
        <taxon>Bacteria</taxon>
        <taxon>Pseudomonadati</taxon>
        <taxon>Pseudomonadota</taxon>
        <taxon>Gammaproteobacteria</taxon>
        <taxon>Pasteurellales</taxon>
        <taxon>Pasteurellaceae</taxon>
        <taxon>Gallibacterium</taxon>
    </lineage>
</organism>
<feature type="region of interest" description="Disordered" evidence="12">
    <location>
        <begin position="1390"/>
        <end position="1427"/>
    </location>
</feature>
<gene>
    <name evidence="16" type="ORF">QV09_01885</name>
</gene>
<keyword evidence="8" id="KW-0653">Protein transport</keyword>
<evidence type="ECO:0000256" key="9">
    <source>
        <dbReference type="ARBA" id="ARBA00023136"/>
    </source>
</evidence>
<name>A0AB36E726_9PAST</name>
<comment type="subcellular location">
    <subcellularLocation>
        <location evidence="2">Cell outer membrane</location>
    </subcellularLocation>
    <subcellularLocation>
        <location evidence="1">Cell surface</location>
    </subcellularLocation>
</comment>
<dbReference type="InterPro" id="IPR008640">
    <property type="entry name" value="Adhesin_Head_dom"/>
</dbReference>
<dbReference type="CDD" id="cd12820">
    <property type="entry name" value="LbR_YadA-like"/>
    <property type="match status" value="1"/>
</dbReference>
<feature type="domain" description="Trimeric autotransporter adhesin YadA-like stalk" evidence="15">
    <location>
        <begin position="1018"/>
        <end position="1055"/>
    </location>
</feature>
<dbReference type="GO" id="GO:0009986">
    <property type="term" value="C:cell surface"/>
    <property type="evidence" value="ECO:0007669"/>
    <property type="project" value="UniProtKB-SubCell"/>
</dbReference>
<dbReference type="InterPro" id="IPR008635">
    <property type="entry name" value="Coiled_stalk_dom"/>
</dbReference>
<feature type="domain" description="Trimeric autotransporter adhesin YadA-like stalk" evidence="15">
    <location>
        <begin position="542"/>
        <end position="576"/>
    </location>
</feature>
<dbReference type="Gene3D" id="2.150.10.10">
    <property type="entry name" value="Serralysin-like metalloprotease, C-terminal"/>
    <property type="match status" value="5"/>
</dbReference>
<dbReference type="Proteomes" id="UP000092527">
    <property type="component" value="Unassembled WGS sequence"/>
</dbReference>
<feature type="domain" description="Trimeric autotransporter adhesin YadA-like C-terminal membrane anchor" evidence="13">
    <location>
        <begin position="1703"/>
        <end position="1759"/>
    </location>
</feature>
<proteinExistence type="inferred from homology"/>
<dbReference type="EMBL" id="JTJU01000009">
    <property type="protein sequence ID" value="OBX11632.1"/>
    <property type="molecule type" value="Genomic_DNA"/>
</dbReference>
<evidence type="ECO:0000256" key="7">
    <source>
        <dbReference type="ARBA" id="ARBA00022729"/>
    </source>
</evidence>
<feature type="coiled-coil region" evidence="11">
    <location>
        <begin position="1657"/>
        <end position="1684"/>
    </location>
</feature>
<evidence type="ECO:0000259" key="13">
    <source>
        <dbReference type="Pfam" id="PF03895"/>
    </source>
</evidence>
<reference evidence="16 17" key="1">
    <citation type="submission" date="2014-11" db="EMBL/GenBank/DDBJ databases">
        <title>Pan-genome of Gallibacterium spp.</title>
        <authorList>
            <person name="Kudirkiene E."/>
            <person name="Bojesen A.M."/>
        </authorList>
    </citation>
    <scope>NUCLEOTIDE SEQUENCE [LARGE SCALE GENOMIC DNA]</scope>
    <source>
        <strain evidence="16 17">18469/18</strain>
    </source>
</reference>
<feature type="compositionally biased region" description="Low complexity" evidence="12">
    <location>
        <begin position="1393"/>
        <end position="1425"/>
    </location>
</feature>
<comment type="caution">
    <text evidence="16">The sequence shown here is derived from an EMBL/GenBank/DDBJ whole genome shotgun (WGS) entry which is preliminary data.</text>
</comment>
<feature type="domain" description="Trimeric autotransporter adhesin YadA-like head" evidence="14">
    <location>
        <begin position="396"/>
        <end position="420"/>
    </location>
</feature>
<dbReference type="InterPro" id="IPR011049">
    <property type="entry name" value="Serralysin-like_metalloprot_C"/>
</dbReference>
<evidence type="ECO:0000256" key="11">
    <source>
        <dbReference type="SAM" id="Coils"/>
    </source>
</evidence>
<feature type="domain" description="Trimeric autotransporter adhesin YadA-like head" evidence="14">
    <location>
        <begin position="25"/>
        <end position="50"/>
    </location>
</feature>
<dbReference type="Gene3D" id="3.30.1300.30">
    <property type="entry name" value="GSPII I/J protein-like"/>
    <property type="match status" value="1"/>
</dbReference>
<evidence type="ECO:0000256" key="1">
    <source>
        <dbReference type="ARBA" id="ARBA00004241"/>
    </source>
</evidence>
<feature type="domain" description="Trimeric autotransporter adhesin YadA-like stalk" evidence="15">
    <location>
        <begin position="881"/>
        <end position="904"/>
    </location>
</feature>
<dbReference type="GO" id="GO:0009279">
    <property type="term" value="C:cell outer membrane"/>
    <property type="evidence" value="ECO:0007669"/>
    <property type="project" value="UniProtKB-SubCell"/>
</dbReference>
<keyword evidence="11" id="KW-0175">Coiled coil</keyword>
<dbReference type="SUPFAM" id="SSF54523">
    <property type="entry name" value="Pili subunits"/>
    <property type="match status" value="1"/>
</dbReference>
<dbReference type="InterPro" id="IPR045584">
    <property type="entry name" value="Pilin-like"/>
</dbReference>
<evidence type="ECO:0000259" key="15">
    <source>
        <dbReference type="Pfam" id="PF05662"/>
    </source>
</evidence>
<feature type="domain" description="Trimeric autotransporter adhesin YadA-like head" evidence="14">
    <location>
        <begin position="52"/>
        <end position="78"/>
    </location>
</feature>
<evidence type="ECO:0008006" key="18">
    <source>
        <dbReference type="Google" id="ProtNLM"/>
    </source>
</evidence>
<sequence>MDFGGFSVCKIPSNSVALNYGGEHTGSNSVVIGIRAKAKATGVIAVGYQANATSDYTTVLGYQAEASSNNSIAIGYNSKAKNNEFVTVVGSNSRGYNTQASVFGSSSGAYAQATAIGNDVYAYGQSSVALGSDDLLGNDYSNASMKSKFGDRLESGVIDTIYNSLRNDRNFFDSAGVFDNKYKGDKAIYSPTYAGGRGAIAIGSRTVAAKDLSTSLGSLSFALAERSTAVGIRSFVESSAIGGTAIGERSSVFASNSVAIGNRTESTNTGTVSYGYLAKAVAQNSIAIGNRVAAGAKFNATITAADNPNDSTTFNLQKQYETVNAAGVDNISSALNEFNTKLNKMLETDLPLVKENNTYLTFGNGSKVQKTSTYMTDNNTASKNAIAIGNSSFAVKENSLAMGFGTLSDADNSFALGSYSYVKAGANNSIAIGVATIVSGANSFVAGVMAGTTAQNTTVLGTSARGTIQNSVALGYRSQTLYFYDNTLNDSQQRIATTTGTSALGLTAYAPVGSTYKPVSSDSAGVVSVGGWVDNGTIGTRRIINLAPGALDTDAVNVGQLRQLESVQKEANMVYIDTKTGVKVGKATDGKYYPLDQNNVPNTAATAVDLANIAIAVKDLSGDTVANVDAGNSQQAANAGTRAFAYENVAKGIIEAENTTNSQTTRQGHQAINGAQFNQLGVTILGLTVDSNKTGFTTPTFTAINAASATALTTYKGAIDDLITAVNKGVKVNNQKMELGGNLTIQGTTNEIKVTNSTSGDPTITVALEDQAKASLKKADTALQSFQYKAGSTEKTINQTTNTLEFANGTNTTAEIDSSSKIKFNLNADLTGISSISQGSTKGTGVSISLNTNSLVLSGPQNGAMLTLDANAITANSKKMTGLANGLINDSSTDSVTGQQLYSLFIDPAKITTDQTKAKDPSINEQAKANWKSWLGVSSLDFTYKSNGGKTTSTKKTVSLSDGLDFTNGTNTTAAIADNGVVKFNLNKDITLGTSKDDTGSLTINTSAGELALTNAGKITGLQDGEISATSKEAVNGSQLKEVADLIANVSDNSGKPVYDVKKLTFSGDSNPDAEKDYYKRSLGDTVVITGHALSTDDKIEDYVATNVATKITSSGISILFAKKPTFDGIKLGKISLTPQEITGEKAGLKLVLGKVGSTAADYISLSGLANGLVKSDSTEAITGQQLYSLFFDPAKITTDQTKAKEEDSSINDQAKANWKSWLGVSSLDFTYKSNGGKTTSTKKTVSLSDGLDFTNGTNTTAEIADSGVVRFNLNRDLTDISSIYQGSSKGSGAGFALTSDTLTMQAKDGGSTLKLDSNGVTVNSKITGVTAGTIGKGSSDAINGSQLWKALGFDPDKLSTTGIGNTGKSTIAEAIAYLKDGFKIWSDDNKSNHSNGGNTSNNSDSGNASNNGDNTSNNGNTANNEIKVPIGGEIGIKGDGRNTTTRVVDQNGKKAVEISLNDQVSFGNDGKDGKPATDGKVTIKGTNGITIEIDGKTGAINIVGQDSSGQSGTINIASQKASAKIGVTEATDNNTQLDGTKVSRLSYQSGNGGGTAFNPQPIQIATMNDGLKFTTDSGEMLKTLNQTVSIVGGQTGTDGAKNIETVAKDGQIQVKLQEKINLGSKGSITAGKITINNDGRISGLADGKELNDAVTVRQLKQVNNETKQEIINLNKRVNKLATESRAGIAGAMAIAGLQTSAIAGRTVVSVGTATFKGENAVAIGISKISDNGKLGIRISGMSDSSGDRGGAISVGYGW</sequence>
<keyword evidence="7" id="KW-0732">Signal</keyword>
<evidence type="ECO:0000256" key="12">
    <source>
        <dbReference type="SAM" id="MobiDB-lite"/>
    </source>
</evidence>
<keyword evidence="10" id="KW-0998">Cell outer membrane</keyword>
<feature type="domain" description="Trimeric autotransporter adhesin YadA-like head" evidence="14">
    <location>
        <begin position="269"/>
        <end position="290"/>
    </location>
</feature>
<evidence type="ECO:0000256" key="8">
    <source>
        <dbReference type="ARBA" id="ARBA00022927"/>
    </source>
</evidence>
<keyword evidence="9" id="KW-0472">Membrane</keyword>
<evidence type="ECO:0000313" key="17">
    <source>
        <dbReference type="Proteomes" id="UP000092527"/>
    </source>
</evidence>
<dbReference type="Pfam" id="PF03895">
    <property type="entry name" value="YadA_anchor"/>
    <property type="match status" value="1"/>
</dbReference>
<evidence type="ECO:0000256" key="6">
    <source>
        <dbReference type="ARBA" id="ARBA00022692"/>
    </source>
</evidence>
<dbReference type="Pfam" id="PF05662">
    <property type="entry name" value="YadA_stalk"/>
    <property type="match status" value="5"/>
</dbReference>
<evidence type="ECO:0000313" key="16">
    <source>
        <dbReference type="EMBL" id="OBX11632.1"/>
    </source>
</evidence>
<keyword evidence="4" id="KW-0813">Transport</keyword>
<dbReference type="GO" id="GO:0015031">
    <property type="term" value="P:protein transport"/>
    <property type="evidence" value="ECO:0007669"/>
    <property type="project" value="UniProtKB-KW"/>
</dbReference>
<protein>
    <recommendedName>
        <fullName evidence="18">Autotransporter adhesin</fullName>
    </recommendedName>
</protein>
<dbReference type="InterPro" id="IPR005594">
    <property type="entry name" value="YadA_C"/>
</dbReference>
<evidence type="ECO:0000256" key="3">
    <source>
        <dbReference type="ARBA" id="ARBA00005848"/>
    </source>
</evidence>
<keyword evidence="5" id="KW-1134">Transmembrane beta strand</keyword>
<evidence type="ECO:0000256" key="5">
    <source>
        <dbReference type="ARBA" id="ARBA00022452"/>
    </source>
</evidence>